<evidence type="ECO:0000313" key="3">
    <source>
        <dbReference type="Proteomes" id="UP000068026"/>
    </source>
</evidence>
<accession>A0A0X8VB41</accession>
<dbReference type="OrthoDB" id="9963538at2"/>
<sequence length="75" mass="8349">MRLLNEVAKTIVSVTAEKLCAMKQKENEIKAIYTPPVIENGVLVQMGSVKFEAPVTHVNNTAGIKWYEDKLVCQS</sequence>
<dbReference type="EMBL" id="FQUA01000013">
    <property type="protein sequence ID" value="SHF00109.1"/>
    <property type="molecule type" value="Genomic_DNA"/>
</dbReference>
<keyword evidence="3" id="KW-1185">Reference proteome</keyword>
<reference evidence="4" key="4">
    <citation type="submission" date="2016-11" db="EMBL/GenBank/DDBJ databases">
        <authorList>
            <person name="Jaros S."/>
            <person name="Januszkiewicz K."/>
            <person name="Wedrychowicz H."/>
        </authorList>
    </citation>
    <scope>NUCLEOTIDE SEQUENCE [LARGE SCALE GENOMIC DNA]</scope>
    <source>
        <strain evidence="4">DSM 1682</strain>
    </source>
</reference>
<dbReference type="RefSeq" id="WP_066053028.1">
    <property type="nucleotide sequence ID" value="NZ_CP014223.1"/>
</dbReference>
<evidence type="ECO:0000313" key="2">
    <source>
        <dbReference type="EMBL" id="SHF00109.1"/>
    </source>
</evidence>
<reference evidence="2" key="3">
    <citation type="submission" date="2016-11" db="EMBL/GenBank/DDBJ databases">
        <authorList>
            <person name="Varghese N."/>
            <person name="Submissions S."/>
        </authorList>
    </citation>
    <scope>NUCLEOTIDE SEQUENCE</scope>
    <source>
        <strain evidence="2">DSM 1682</strain>
    </source>
</reference>
<organism evidence="2 4">
    <name type="scientific">Anaerotignum propionicum DSM 1682</name>
    <dbReference type="NCBI Taxonomy" id="991789"/>
    <lineage>
        <taxon>Bacteria</taxon>
        <taxon>Bacillati</taxon>
        <taxon>Bacillota</taxon>
        <taxon>Clostridia</taxon>
        <taxon>Lachnospirales</taxon>
        <taxon>Anaerotignaceae</taxon>
        <taxon>Anaerotignum</taxon>
    </lineage>
</organism>
<dbReference type="AlphaFoldDB" id="A0A0X8VB41"/>
<name>A0A0X8VB41_ANAPI</name>
<dbReference type="EMBL" id="CP014223">
    <property type="protein sequence ID" value="AMJ42347.1"/>
    <property type="molecule type" value="Genomic_DNA"/>
</dbReference>
<evidence type="ECO:0000313" key="4">
    <source>
        <dbReference type="Proteomes" id="UP000184204"/>
    </source>
</evidence>
<reference evidence="3" key="2">
    <citation type="submission" date="2016-01" db="EMBL/GenBank/DDBJ databases">
        <authorList>
            <person name="Poehlein A."/>
            <person name="Schlien K."/>
            <person name="Gottschalk G."/>
            <person name="Buckel W."/>
            <person name="Daniel R."/>
        </authorList>
    </citation>
    <scope>NUCLEOTIDE SEQUENCE [LARGE SCALE GENOMIC DNA]</scope>
    <source>
        <strain evidence="3">X2</strain>
    </source>
</reference>
<dbReference type="KEGG" id="cpro:CPRO_28030"/>
<proteinExistence type="predicted"/>
<gene>
    <name evidence="1" type="ORF">CPRO_28030</name>
    <name evidence="2" type="ORF">SAMN02745151_02459</name>
</gene>
<dbReference type="Proteomes" id="UP000184204">
    <property type="component" value="Unassembled WGS sequence"/>
</dbReference>
<dbReference type="Proteomes" id="UP000068026">
    <property type="component" value="Chromosome"/>
</dbReference>
<evidence type="ECO:0000313" key="1">
    <source>
        <dbReference type="EMBL" id="AMJ42347.1"/>
    </source>
</evidence>
<reference evidence="1 3" key="1">
    <citation type="journal article" date="2016" name="Genome Announc.">
        <title>Complete Genome Sequence of the Amino Acid-Fermenting Clostridium propionicum X2 (DSM 1682).</title>
        <authorList>
            <person name="Poehlein A."/>
            <person name="Schlien K."/>
            <person name="Chowdhury N.P."/>
            <person name="Gottschalk G."/>
            <person name="Buckel W."/>
            <person name="Daniel R."/>
        </authorList>
    </citation>
    <scope>NUCLEOTIDE SEQUENCE [LARGE SCALE GENOMIC DNA]</scope>
    <source>
        <strain evidence="1 3">X2</strain>
    </source>
</reference>
<protein>
    <submittedName>
        <fullName evidence="2">Uncharacterized protein</fullName>
    </submittedName>
</protein>